<dbReference type="PANTHER" id="PTHR19376">
    <property type="entry name" value="DNA-DIRECTED RNA POLYMERASE"/>
    <property type="match status" value="1"/>
</dbReference>
<feature type="binding site" evidence="7">
    <location>
        <position position="931"/>
    </location>
    <ligand>
        <name>Zn(2+)</name>
        <dbReference type="ChEBI" id="CHEBI:29105"/>
        <label>2</label>
    </ligand>
</feature>
<feature type="binding site" evidence="7">
    <location>
        <position position="533"/>
    </location>
    <ligand>
        <name>Mg(2+)</name>
        <dbReference type="ChEBI" id="CHEBI:18420"/>
    </ligand>
</feature>
<dbReference type="GO" id="GO:0000287">
    <property type="term" value="F:magnesium ion binding"/>
    <property type="evidence" value="ECO:0007669"/>
    <property type="project" value="UniProtKB-UniRule"/>
</dbReference>
<dbReference type="Gene3D" id="2.40.40.20">
    <property type="match status" value="1"/>
</dbReference>
<dbReference type="GO" id="GO:0003677">
    <property type="term" value="F:DNA binding"/>
    <property type="evidence" value="ECO:0007669"/>
    <property type="project" value="UniProtKB-UniRule"/>
</dbReference>
<evidence type="ECO:0000256" key="3">
    <source>
        <dbReference type="ARBA" id="ARBA00022695"/>
    </source>
</evidence>
<comment type="cofactor">
    <cofactor evidence="7">
        <name>Zn(2+)</name>
        <dbReference type="ChEBI" id="CHEBI:29105"/>
    </cofactor>
    <text evidence="7">Binds 2 Zn(2+) ions per subunit.</text>
</comment>
<dbReference type="PANTHER" id="PTHR19376:SF54">
    <property type="entry name" value="DNA-DIRECTED RNA POLYMERASE SUBUNIT BETA"/>
    <property type="match status" value="1"/>
</dbReference>
<feature type="coiled-coil region" evidence="9">
    <location>
        <begin position="166"/>
        <end position="224"/>
    </location>
</feature>
<evidence type="ECO:0000256" key="9">
    <source>
        <dbReference type="SAM" id="Coils"/>
    </source>
</evidence>
<keyword evidence="1 7" id="KW-0240">DNA-directed RNA polymerase</keyword>
<evidence type="ECO:0000256" key="4">
    <source>
        <dbReference type="ARBA" id="ARBA00022723"/>
    </source>
</evidence>
<dbReference type="HAMAP" id="MF_01322">
    <property type="entry name" value="RNApol_bact_RpoC"/>
    <property type="match status" value="1"/>
</dbReference>
<feature type="binding site" evidence="7">
    <location>
        <position position="529"/>
    </location>
    <ligand>
        <name>Mg(2+)</name>
        <dbReference type="ChEBI" id="CHEBI:18420"/>
    </ligand>
</feature>
<evidence type="ECO:0000313" key="11">
    <source>
        <dbReference type="EMBL" id="OGC81978.1"/>
    </source>
</evidence>
<comment type="caution">
    <text evidence="11">The sequence shown here is derived from an EMBL/GenBank/DDBJ whole genome shotgun (WGS) entry which is preliminary data.</text>
</comment>
<dbReference type="InterPro" id="IPR038120">
    <property type="entry name" value="Rpb1_funnel_sf"/>
</dbReference>
<dbReference type="Proteomes" id="UP000177614">
    <property type="component" value="Unassembled WGS sequence"/>
</dbReference>
<keyword evidence="5 7" id="KW-0804">Transcription</keyword>
<evidence type="ECO:0000256" key="8">
    <source>
        <dbReference type="RuleBase" id="RU004279"/>
    </source>
</evidence>
<dbReference type="SUPFAM" id="SSF64484">
    <property type="entry name" value="beta and beta-prime subunits of DNA dependent RNA-polymerase"/>
    <property type="match status" value="1"/>
</dbReference>
<dbReference type="GO" id="GO:0006351">
    <property type="term" value="P:DNA-templated transcription"/>
    <property type="evidence" value="ECO:0007669"/>
    <property type="project" value="UniProtKB-UniRule"/>
</dbReference>
<comment type="similarity">
    <text evidence="7 8">Belongs to the RNA polymerase beta' chain family.</text>
</comment>
<evidence type="ECO:0000313" key="12">
    <source>
        <dbReference type="Proteomes" id="UP000177614"/>
    </source>
</evidence>
<evidence type="ECO:0000256" key="1">
    <source>
        <dbReference type="ARBA" id="ARBA00022478"/>
    </source>
</evidence>
<feature type="binding site" evidence="7">
    <location>
        <position position="88"/>
    </location>
    <ligand>
        <name>Zn(2+)</name>
        <dbReference type="ChEBI" id="CHEBI:29105"/>
        <label>1</label>
    </ligand>
</feature>
<gene>
    <name evidence="7" type="primary">rpoC</name>
    <name evidence="11" type="ORF">A2V81_03845</name>
</gene>
<feature type="binding site" evidence="7">
    <location>
        <position position="72"/>
    </location>
    <ligand>
        <name>Zn(2+)</name>
        <dbReference type="ChEBI" id="CHEBI:29105"/>
        <label>1</label>
    </ligand>
</feature>
<dbReference type="Gene3D" id="1.10.132.30">
    <property type="match status" value="1"/>
</dbReference>
<evidence type="ECO:0000256" key="5">
    <source>
        <dbReference type="ARBA" id="ARBA00023163"/>
    </source>
</evidence>
<dbReference type="Gene3D" id="1.10.150.390">
    <property type="match status" value="1"/>
</dbReference>
<evidence type="ECO:0000256" key="7">
    <source>
        <dbReference type="HAMAP-Rule" id="MF_01322"/>
    </source>
</evidence>
<evidence type="ECO:0000256" key="6">
    <source>
        <dbReference type="ARBA" id="ARBA00048552"/>
    </source>
</evidence>
<dbReference type="EMBL" id="MEWR01000014">
    <property type="protein sequence ID" value="OGC81978.1"/>
    <property type="molecule type" value="Genomic_DNA"/>
</dbReference>
<dbReference type="GO" id="GO:0000428">
    <property type="term" value="C:DNA-directed RNA polymerase complex"/>
    <property type="evidence" value="ECO:0007669"/>
    <property type="project" value="UniProtKB-KW"/>
</dbReference>
<keyword evidence="7" id="KW-0862">Zinc</keyword>
<protein>
    <recommendedName>
        <fullName evidence="7">DNA-directed RNA polymerase subunit beta'</fullName>
        <shortName evidence="7">RNAP subunit beta'</shortName>
        <ecNumber evidence="7">2.7.7.6</ecNumber>
    </recommendedName>
    <alternativeName>
        <fullName evidence="7">RNA polymerase subunit beta'</fullName>
    </alternativeName>
    <alternativeName>
        <fullName evidence="7">Transcriptase subunit beta'</fullName>
    </alternativeName>
</protein>
<dbReference type="SMART" id="SM00663">
    <property type="entry name" value="RPOLA_N"/>
    <property type="match status" value="1"/>
</dbReference>
<comment type="subunit">
    <text evidence="7">The RNAP catalytic core consists of 2 alpha, 1 beta, 1 beta' and 1 omega subunit. When a sigma factor is associated with the core the holoenzyme is formed, which can initiate transcription.</text>
</comment>
<dbReference type="InterPro" id="IPR042102">
    <property type="entry name" value="RNA_pol_Rpb1_3_sf"/>
</dbReference>
<dbReference type="InterPro" id="IPR007066">
    <property type="entry name" value="RNA_pol_Rpb1_3"/>
</dbReference>
<evidence type="ECO:0000256" key="2">
    <source>
        <dbReference type="ARBA" id="ARBA00022679"/>
    </source>
</evidence>
<keyword evidence="2 7" id="KW-0808">Transferase</keyword>
<dbReference type="EC" id="2.7.7.6" evidence="7"/>
<dbReference type="Gene3D" id="1.10.1790.20">
    <property type="match status" value="1"/>
</dbReference>
<dbReference type="Gene3D" id="1.10.40.90">
    <property type="match status" value="1"/>
</dbReference>
<dbReference type="InterPro" id="IPR007080">
    <property type="entry name" value="RNA_pol_Rpb1_1"/>
</dbReference>
<dbReference type="InterPro" id="IPR006592">
    <property type="entry name" value="RNA_pol_N"/>
</dbReference>
<dbReference type="GO" id="GO:0003899">
    <property type="term" value="F:DNA-directed RNA polymerase activity"/>
    <property type="evidence" value="ECO:0007669"/>
    <property type="project" value="UniProtKB-UniRule"/>
</dbReference>
<keyword evidence="9" id="KW-0175">Coiled coil</keyword>
<feature type="binding site" evidence="7">
    <location>
        <position position="85"/>
    </location>
    <ligand>
        <name>Zn(2+)</name>
        <dbReference type="ChEBI" id="CHEBI:29105"/>
        <label>1</label>
    </ligand>
</feature>
<feature type="binding site" evidence="7">
    <location>
        <position position="851"/>
    </location>
    <ligand>
        <name>Zn(2+)</name>
        <dbReference type="ChEBI" id="CHEBI:29105"/>
        <label>2</label>
    </ligand>
</feature>
<sequence>MAQIFNRHEKSYIPHDFEAISVATASPEQILGWSYGEVTKPETINYRTQKPERDGLFCERIFGPTKNWECYCGKYKKIRYKNIICDKCGVEVTRSSVRRERLGHIKLAVPVTHIWFLRSTPSRIGLLLNLSIKTLEQVVYFASYIIEDVNEEAKISAMKELDHDYKNRVKRIQETYEEKNTELKAKKSSPKELQNAQTIQADELKSLAENYEQAKEDLKSIIKYSVVSELKYRDLSMKFGHVFRAGIGAQAIRDVIQNIDLIKLLRELREELKSAQGQKRKKISKRLMLVGNLIKAAIKPEWMVMNVLPVIPPDLRPMVPLDGGRYAASDLNDLYRRIINRNNRLKRLLEIGAPEVICRNEKRMLQEAVDALINNSARAGRAVTKTGSSRLQLKSLSDMLKGKQGRFRQNLLGKRVDYSGRSVIVVGPKLKLHQCGLPKKMALELFKPFIIGKLIEKGQAHNIKNAEKLIEWERSEVWDALEEITQHQYVLLNRAPTLHRLGIQAFQAVLIEGKAIQVHPLVCAAFNADFDGDQMAVHLPLSKQAQEEAHNIMLSSKNLLKPSDGGPVITPSQDMVLGCYYLTKDGKKDSKMVFVNIHEAITAYRLNHVGLQDKIKTRITGQIVDTTVGRLIFNSFLPEELGFQNKTMNKKEISSLVGECYEKCGTDRTAVLVDEIKRVGYKFATKSGISLAISDFKVPKEKDEILNKASELVTEITRKYRKGLLTDEERYSNTLKIWNAAKGEISNEITGNIDRDSTLYTMVESGARGTWAQVAQVAGMKGLVANPAGKTIELPIKSNFIEGFQVLEYFIATHGGRKGKSDTALKTANAGYLTRRLVDAVQDVVIREVDCGTKDFNPITIAESKRIGEKFTNRIFGRTLATAIVDPNTGEVIAEKGDEIDLNLVKQIEKLDIDTINVRSIITCETTDGVCQSCYGRDLAYNKTVELGTAVGIIAAQSIGEPGTQLTMRTFHSGGVADVKDITQGLPRVEELFEARTPKTQAVLVEIDGTVEIERASNQNIVTITADELGTDEYDIEGYTPLVKDGMTVGPKEILAKNAKNQEVIRAVNRGKVKIKNNQIFVKHTDLIRRQYTISVRDTLRVVDGTKVKVGSTLTEGHLNLVDLINLTDILTAQKYIINEVQSIYSAQGQTINDKHIEIIVRQMFSKARMIDSGDSAYLPGQVASFLKVRDVNAELANEGKRPAKFERLLLGLTRTSLTTESWLSAASFQETIRVLVEAAVTKKVDYLRGLKENVIIGRLIKAGKIYQAERAGQPIEQEVLSEEEIAVASAT</sequence>
<organism evidence="11 12">
    <name type="scientific">Candidatus Abawacabacteria bacterium RBG_16_42_10</name>
    <dbReference type="NCBI Taxonomy" id="1817814"/>
    <lineage>
        <taxon>Bacteria</taxon>
        <taxon>Candidatus Abawacaibacteriota</taxon>
    </lineage>
</organism>
<dbReference type="Gene3D" id="2.40.50.100">
    <property type="match status" value="2"/>
</dbReference>
<comment type="function">
    <text evidence="7 8">DNA-dependent RNA polymerase catalyzes the transcription of DNA into RNA using the four ribonucleoside triphosphates as substrates.</text>
</comment>
<dbReference type="STRING" id="1817814.A2V81_03845"/>
<dbReference type="Gene3D" id="4.10.860.120">
    <property type="entry name" value="RNA polymerase II, clamp domain"/>
    <property type="match status" value="1"/>
</dbReference>
<keyword evidence="3 7" id="KW-0548">Nucleotidyltransferase</keyword>
<feature type="binding site" evidence="7">
    <location>
        <position position="70"/>
    </location>
    <ligand>
        <name>Zn(2+)</name>
        <dbReference type="ChEBI" id="CHEBI:29105"/>
        <label>1</label>
    </ligand>
</feature>
<feature type="coiled-coil region" evidence="9">
    <location>
        <begin position="258"/>
        <end position="285"/>
    </location>
</feature>
<evidence type="ECO:0000259" key="10">
    <source>
        <dbReference type="SMART" id="SM00663"/>
    </source>
</evidence>
<dbReference type="InterPro" id="IPR045867">
    <property type="entry name" value="DNA-dir_RpoC_beta_prime"/>
</dbReference>
<name>A0A1F4XK35_9BACT</name>
<feature type="binding site" evidence="7">
    <location>
        <position position="531"/>
    </location>
    <ligand>
        <name>Mg(2+)</name>
        <dbReference type="ChEBI" id="CHEBI:18420"/>
    </ligand>
</feature>
<keyword evidence="4 7" id="KW-0479">Metal-binding</keyword>
<feature type="binding site" evidence="7">
    <location>
        <position position="924"/>
    </location>
    <ligand>
        <name>Zn(2+)</name>
        <dbReference type="ChEBI" id="CHEBI:29105"/>
        <label>2</label>
    </ligand>
</feature>
<dbReference type="CDD" id="cd01609">
    <property type="entry name" value="RNAP_beta'_N"/>
    <property type="match status" value="1"/>
</dbReference>
<feature type="domain" description="RNA polymerase N-terminal" evidence="10">
    <location>
        <begin position="301"/>
        <end position="583"/>
    </location>
</feature>
<dbReference type="Pfam" id="PF05000">
    <property type="entry name" value="RNA_pol_Rpb1_4"/>
    <property type="match status" value="1"/>
</dbReference>
<dbReference type="Pfam" id="PF00623">
    <property type="entry name" value="RNA_pol_Rpb1_2"/>
    <property type="match status" value="1"/>
</dbReference>
<dbReference type="InterPro" id="IPR007083">
    <property type="entry name" value="RNA_pol_Rpb1_4"/>
</dbReference>
<reference evidence="11 12" key="1">
    <citation type="journal article" date="2016" name="Nat. Commun.">
        <title>Thousands of microbial genomes shed light on interconnected biogeochemical processes in an aquifer system.</title>
        <authorList>
            <person name="Anantharaman K."/>
            <person name="Brown C.T."/>
            <person name="Hug L.A."/>
            <person name="Sharon I."/>
            <person name="Castelle C.J."/>
            <person name="Probst A.J."/>
            <person name="Thomas B.C."/>
            <person name="Singh A."/>
            <person name="Wilkins M.J."/>
            <person name="Karaoz U."/>
            <person name="Brodie E.L."/>
            <person name="Williams K.H."/>
            <person name="Hubbard S.S."/>
            <person name="Banfield J.F."/>
        </authorList>
    </citation>
    <scope>NUCLEOTIDE SEQUENCE [LARGE SCALE GENOMIC DNA]</scope>
</reference>
<dbReference type="Gene3D" id="1.10.274.100">
    <property type="entry name" value="RNA polymerase Rpb1, domain 3"/>
    <property type="match status" value="2"/>
</dbReference>
<dbReference type="Pfam" id="PF04997">
    <property type="entry name" value="RNA_pol_Rpb1_1"/>
    <property type="match status" value="1"/>
</dbReference>
<dbReference type="InterPro" id="IPR012754">
    <property type="entry name" value="DNA-dir_RpoC_beta_prime_bact"/>
</dbReference>
<accession>A0A1F4XK35</accession>
<proteinExistence type="inferred from homology"/>
<dbReference type="InterPro" id="IPR044893">
    <property type="entry name" value="RNA_pol_Rpb1_clamp_domain"/>
</dbReference>
<comment type="cofactor">
    <cofactor evidence="7">
        <name>Mg(2+)</name>
        <dbReference type="ChEBI" id="CHEBI:18420"/>
    </cofactor>
    <text evidence="7">Binds 1 Mg(2+) ion per subunit.</text>
</comment>
<dbReference type="CDD" id="cd02655">
    <property type="entry name" value="RNAP_beta'_C"/>
    <property type="match status" value="1"/>
</dbReference>
<dbReference type="Pfam" id="PF04983">
    <property type="entry name" value="RNA_pol_Rpb1_3"/>
    <property type="match status" value="1"/>
</dbReference>
<keyword evidence="7" id="KW-0460">Magnesium</keyword>
<dbReference type="InterPro" id="IPR000722">
    <property type="entry name" value="RNA_pol_asu"/>
</dbReference>
<dbReference type="GO" id="GO:0008270">
    <property type="term" value="F:zinc ion binding"/>
    <property type="evidence" value="ECO:0007669"/>
    <property type="project" value="UniProtKB-UniRule"/>
</dbReference>
<dbReference type="InterPro" id="IPR007081">
    <property type="entry name" value="RNA_pol_Rpb1_5"/>
</dbReference>
<feature type="binding site" evidence="7">
    <location>
        <position position="934"/>
    </location>
    <ligand>
        <name>Zn(2+)</name>
        <dbReference type="ChEBI" id="CHEBI:29105"/>
        <label>2</label>
    </ligand>
</feature>
<comment type="catalytic activity">
    <reaction evidence="6 7 8">
        <text>RNA(n) + a ribonucleoside 5'-triphosphate = RNA(n+1) + diphosphate</text>
        <dbReference type="Rhea" id="RHEA:21248"/>
        <dbReference type="Rhea" id="RHEA-COMP:14527"/>
        <dbReference type="Rhea" id="RHEA-COMP:17342"/>
        <dbReference type="ChEBI" id="CHEBI:33019"/>
        <dbReference type="ChEBI" id="CHEBI:61557"/>
        <dbReference type="ChEBI" id="CHEBI:140395"/>
        <dbReference type="EC" id="2.7.7.6"/>
    </reaction>
</comment>
<dbReference type="Pfam" id="PF04998">
    <property type="entry name" value="RNA_pol_Rpb1_5"/>
    <property type="match status" value="1"/>
</dbReference>
<dbReference type="NCBIfam" id="TIGR02386">
    <property type="entry name" value="rpoC_TIGR"/>
    <property type="match status" value="1"/>
</dbReference>